<protein>
    <submittedName>
        <fullName evidence="2">Uncharacterized protein</fullName>
    </submittedName>
</protein>
<dbReference type="EMBL" id="BART01036253">
    <property type="protein sequence ID" value="GAH09101.1"/>
    <property type="molecule type" value="Genomic_DNA"/>
</dbReference>
<feature type="non-terminal residue" evidence="2">
    <location>
        <position position="1"/>
    </location>
</feature>
<organism evidence="2">
    <name type="scientific">marine sediment metagenome</name>
    <dbReference type="NCBI Taxonomy" id="412755"/>
    <lineage>
        <taxon>unclassified sequences</taxon>
        <taxon>metagenomes</taxon>
        <taxon>ecological metagenomes</taxon>
    </lineage>
</organism>
<keyword evidence="1" id="KW-0812">Transmembrane</keyword>
<name>X1CL39_9ZZZZ</name>
<sequence length="71" mass="8387">TVEQFIYNIYLNSSGYIYEGNYPWNKDVDILNIEIIMIFLITIAIISIMILTINYIKSNPSRYMVESEKQD</sequence>
<keyword evidence="1" id="KW-1133">Transmembrane helix</keyword>
<dbReference type="AlphaFoldDB" id="X1CL39"/>
<evidence type="ECO:0000313" key="2">
    <source>
        <dbReference type="EMBL" id="GAH09101.1"/>
    </source>
</evidence>
<evidence type="ECO:0000256" key="1">
    <source>
        <dbReference type="SAM" id="Phobius"/>
    </source>
</evidence>
<proteinExistence type="predicted"/>
<feature type="transmembrane region" description="Helical" evidence="1">
    <location>
        <begin position="35"/>
        <end position="56"/>
    </location>
</feature>
<comment type="caution">
    <text evidence="2">The sequence shown here is derived from an EMBL/GenBank/DDBJ whole genome shotgun (WGS) entry which is preliminary data.</text>
</comment>
<gene>
    <name evidence="2" type="ORF">S01H4_61221</name>
</gene>
<keyword evidence="1" id="KW-0472">Membrane</keyword>
<accession>X1CL39</accession>
<reference evidence="2" key="1">
    <citation type="journal article" date="2014" name="Front. Microbiol.">
        <title>High frequency of phylogenetically diverse reductive dehalogenase-homologous genes in deep subseafloor sedimentary metagenomes.</title>
        <authorList>
            <person name="Kawai M."/>
            <person name="Futagami T."/>
            <person name="Toyoda A."/>
            <person name="Takaki Y."/>
            <person name="Nishi S."/>
            <person name="Hori S."/>
            <person name="Arai W."/>
            <person name="Tsubouchi T."/>
            <person name="Morono Y."/>
            <person name="Uchiyama I."/>
            <person name="Ito T."/>
            <person name="Fujiyama A."/>
            <person name="Inagaki F."/>
            <person name="Takami H."/>
        </authorList>
    </citation>
    <scope>NUCLEOTIDE SEQUENCE</scope>
    <source>
        <strain evidence="2">Expedition CK06-06</strain>
    </source>
</reference>